<dbReference type="RefSeq" id="WP_069918153.1">
    <property type="nucleotide sequence ID" value="NZ_MEHK01000001.1"/>
</dbReference>
<dbReference type="EMBL" id="MEHK01000001">
    <property type="protein sequence ID" value="OEJ30037.1"/>
    <property type="molecule type" value="Genomic_DNA"/>
</dbReference>
<reference evidence="1 2" key="1">
    <citation type="submission" date="2016-08" db="EMBL/GenBank/DDBJ databases">
        <title>The complete genome of Streptomyces subrutilus 10-1-1.</title>
        <authorList>
            <person name="Chen X."/>
        </authorList>
    </citation>
    <scope>NUCLEOTIDE SEQUENCE [LARGE SCALE GENOMIC DNA]</scope>
    <source>
        <strain evidence="1 2">10-1-1</strain>
    </source>
</reference>
<protein>
    <submittedName>
        <fullName evidence="1">Uncharacterized protein</fullName>
    </submittedName>
</protein>
<dbReference type="OrthoDB" id="9953230at2"/>
<evidence type="ECO:0000313" key="1">
    <source>
        <dbReference type="EMBL" id="OEJ30037.1"/>
    </source>
</evidence>
<accession>A0A1E5PKG4</accession>
<dbReference type="AlphaFoldDB" id="A0A1E5PKG4"/>
<organism evidence="1 2">
    <name type="scientific">Streptomyces subrutilus</name>
    <dbReference type="NCBI Taxonomy" id="36818"/>
    <lineage>
        <taxon>Bacteria</taxon>
        <taxon>Bacillati</taxon>
        <taxon>Actinomycetota</taxon>
        <taxon>Actinomycetes</taxon>
        <taxon>Kitasatosporales</taxon>
        <taxon>Streptomycetaceae</taxon>
        <taxon>Streptomyces</taxon>
    </lineage>
</organism>
<name>A0A1E5PKG4_9ACTN</name>
<dbReference type="Proteomes" id="UP000095705">
    <property type="component" value="Unassembled WGS sequence"/>
</dbReference>
<sequence>MRNTTPGRPAIGPKVPINFPTDLLKNIEAGASLARLSRAAWVRRAVAGALPENFEGTLTPDDMLAYLTTSLRGADPDHEVDSDTSRRLLTAADDGTLTIESSTTETVTMEDVRSRRRLSFITRKFLADRADITVYQVGYSTITYQRWDESDGDWHREHTLYLDQDAARTFHAGLRRDVIHTPDASPLS</sequence>
<proteinExistence type="predicted"/>
<evidence type="ECO:0000313" key="2">
    <source>
        <dbReference type="Proteomes" id="UP000095705"/>
    </source>
</evidence>
<keyword evidence="2" id="KW-1185">Reference proteome</keyword>
<gene>
    <name evidence="1" type="ORF">BGK67_00320</name>
</gene>
<comment type="caution">
    <text evidence="1">The sequence shown here is derived from an EMBL/GenBank/DDBJ whole genome shotgun (WGS) entry which is preliminary data.</text>
</comment>